<sequence length="328" mass="38395">MNNLVPENLINSIPHFKSQSSDLLGLDEDFLKKQLLLSEKNKNIMKLSRGEGRINILNSVIRLPNILFDWGEKSMHSFFQESECRDFLEPDVVNKEMLFRLLDLYGKDLKYHYNKNLKNYAPSESPESIANIISNAIKKIDSHNDLLIIKEWICYALHTAGNQVFKEISPWVSTSMGGDRYKSAYYFGAGNRRYTTSANMDAAAIKKFVILDYWVPIVDEKYEYRNSDYIGNKLRSMGIPWYPNRHNEVMVKYALFPHQLIGYYSFENGELKHYFINHHYLEEWKKSDNFKIGDSVYIDQEYVNFSSNSPYRVIYSKVGRNFSTAGKR</sequence>
<dbReference type="EMBL" id="CP086239">
    <property type="protein sequence ID" value="WAG61805.1"/>
    <property type="molecule type" value="Genomic_DNA"/>
</dbReference>
<proteinExistence type="predicted"/>
<reference evidence="1" key="1">
    <citation type="submission" date="2021-11" db="EMBL/GenBank/DDBJ databases">
        <title>Clostridia strains as spoilage organisms.</title>
        <authorList>
            <person name="Wambui J."/>
            <person name="Stevens M.J.A."/>
            <person name="Stephan R."/>
        </authorList>
    </citation>
    <scope>NUCLEOTIDE SEQUENCE</scope>
    <source>
        <strain evidence="1">CF009</strain>
    </source>
</reference>
<protein>
    <submittedName>
        <fullName evidence="1">Uncharacterized protein</fullName>
    </submittedName>
</protein>
<dbReference type="Proteomes" id="UP001164733">
    <property type="component" value="Chromosome"/>
</dbReference>
<evidence type="ECO:0000313" key="2">
    <source>
        <dbReference type="Proteomes" id="UP001164733"/>
    </source>
</evidence>
<evidence type="ECO:0000313" key="1">
    <source>
        <dbReference type="EMBL" id="WAG61805.1"/>
    </source>
</evidence>
<organism evidence="1 2">
    <name type="scientific">Clostridium estertheticum</name>
    <dbReference type="NCBI Taxonomy" id="238834"/>
    <lineage>
        <taxon>Bacteria</taxon>
        <taxon>Bacillati</taxon>
        <taxon>Bacillota</taxon>
        <taxon>Clostridia</taxon>
        <taxon>Eubacteriales</taxon>
        <taxon>Clostridiaceae</taxon>
        <taxon>Clostridium</taxon>
    </lineage>
</organism>
<name>A0AA47I883_9CLOT</name>
<dbReference type="RefSeq" id="WP_216126619.1">
    <property type="nucleotide sequence ID" value="NZ_CP086239.1"/>
</dbReference>
<gene>
    <name evidence="1" type="ORF">LL038_06050</name>
</gene>
<dbReference type="AlphaFoldDB" id="A0AA47I883"/>
<accession>A0AA47I883</accession>